<keyword evidence="3" id="KW-1185">Reference proteome</keyword>
<evidence type="ECO:0000313" key="2">
    <source>
        <dbReference type="EMBL" id="KAL3686146.1"/>
    </source>
</evidence>
<dbReference type="AlphaFoldDB" id="A0ABD3H5U9"/>
<dbReference type="SUPFAM" id="SSF52833">
    <property type="entry name" value="Thioredoxin-like"/>
    <property type="match status" value="1"/>
</dbReference>
<dbReference type="PANTHER" id="PTHR13887">
    <property type="entry name" value="GLUTATHIONE S-TRANSFERASE KAPPA"/>
    <property type="match status" value="1"/>
</dbReference>
<dbReference type="Proteomes" id="UP001633002">
    <property type="component" value="Unassembled WGS sequence"/>
</dbReference>
<reference evidence="2 3" key="1">
    <citation type="submission" date="2024-09" db="EMBL/GenBank/DDBJ databases">
        <title>Chromosome-scale assembly of Riccia sorocarpa.</title>
        <authorList>
            <person name="Paukszto L."/>
        </authorList>
    </citation>
    <scope>NUCLEOTIDE SEQUENCE [LARGE SCALE GENOMIC DNA]</scope>
    <source>
        <strain evidence="2">LP-2024</strain>
        <tissue evidence="2">Aerial parts of the thallus</tissue>
    </source>
</reference>
<dbReference type="InterPro" id="IPR036249">
    <property type="entry name" value="Thioredoxin-like_sf"/>
</dbReference>
<comment type="caution">
    <text evidence="2">The sequence shown here is derived from an EMBL/GenBank/DDBJ whole genome shotgun (WGS) entry which is preliminary data.</text>
</comment>
<dbReference type="PANTHER" id="PTHR13887:SF46">
    <property type="entry name" value="DSBA-LIKE THIOREDOXIN DOMAIN-CONTAINING PROTEIN"/>
    <property type="match status" value="1"/>
</dbReference>
<protein>
    <recommendedName>
        <fullName evidence="1">DSBA-like thioredoxin domain-containing protein</fullName>
    </recommendedName>
</protein>
<organism evidence="2 3">
    <name type="scientific">Riccia sorocarpa</name>
    <dbReference type="NCBI Taxonomy" id="122646"/>
    <lineage>
        <taxon>Eukaryota</taxon>
        <taxon>Viridiplantae</taxon>
        <taxon>Streptophyta</taxon>
        <taxon>Embryophyta</taxon>
        <taxon>Marchantiophyta</taxon>
        <taxon>Marchantiopsida</taxon>
        <taxon>Marchantiidae</taxon>
        <taxon>Marchantiales</taxon>
        <taxon>Ricciaceae</taxon>
        <taxon>Riccia</taxon>
    </lineage>
</organism>
<name>A0ABD3H5U9_9MARC</name>
<dbReference type="Gene3D" id="3.40.30.10">
    <property type="entry name" value="Glutaredoxin"/>
    <property type="match status" value="1"/>
</dbReference>
<proteinExistence type="predicted"/>
<dbReference type="EMBL" id="JBJQOH010000006">
    <property type="protein sequence ID" value="KAL3686146.1"/>
    <property type="molecule type" value="Genomic_DNA"/>
</dbReference>
<sequence length="211" mass="23505">MAAPATSPITIDAWSDVACPWCYVGKTRLDLAIKNIEAKTQTPVAVKWHPYMIDRKTKTEGEEYLAYNRRRWGSDGWTHDLRRSGAKNGLKFANWRWWPNTLNAHRLILLADTYGKGADAKQLLLLKTYEEGANVSDVDVLWSVANELGLPGADEYLKSDRGTEEVLAQDAVAKSKLGIHSVPHFRINNMFTLSGAQDVATFEAALSKAIS</sequence>
<dbReference type="Pfam" id="PF01323">
    <property type="entry name" value="DSBA"/>
    <property type="match status" value="1"/>
</dbReference>
<dbReference type="InterPro" id="IPR001853">
    <property type="entry name" value="DSBA-like_thioredoxin_dom"/>
</dbReference>
<feature type="domain" description="DSBA-like thioredoxin" evidence="1">
    <location>
        <begin position="10"/>
        <end position="206"/>
    </location>
</feature>
<evidence type="ECO:0000313" key="3">
    <source>
        <dbReference type="Proteomes" id="UP001633002"/>
    </source>
</evidence>
<dbReference type="CDD" id="cd03024">
    <property type="entry name" value="DsbA_FrnE"/>
    <property type="match status" value="1"/>
</dbReference>
<accession>A0ABD3H5U9</accession>
<evidence type="ECO:0000259" key="1">
    <source>
        <dbReference type="Pfam" id="PF01323"/>
    </source>
</evidence>
<gene>
    <name evidence="2" type="ORF">R1sor_004168</name>
</gene>